<protein>
    <submittedName>
        <fullName evidence="2">Uncharacterized protein</fullName>
    </submittedName>
</protein>
<dbReference type="AlphaFoldDB" id="A0A0L0HMU8"/>
<name>A0A0L0HMU8_SPIPD</name>
<feature type="region of interest" description="Disordered" evidence="1">
    <location>
        <begin position="1"/>
        <end position="20"/>
    </location>
</feature>
<organism evidence="2 3">
    <name type="scientific">Spizellomyces punctatus (strain DAOM BR117)</name>
    <dbReference type="NCBI Taxonomy" id="645134"/>
    <lineage>
        <taxon>Eukaryota</taxon>
        <taxon>Fungi</taxon>
        <taxon>Fungi incertae sedis</taxon>
        <taxon>Chytridiomycota</taxon>
        <taxon>Chytridiomycota incertae sedis</taxon>
        <taxon>Chytridiomycetes</taxon>
        <taxon>Spizellomycetales</taxon>
        <taxon>Spizellomycetaceae</taxon>
        <taxon>Spizellomyces</taxon>
    </lineage>
</organism>
<evidence type="ECO:0000313" key="3">
    <source>
        <dbReference type="Proteomes" id="UP000053201"/>
    </source>
</evidence>
<evidence type="ECO:0000313" key="2">
    <source>
        <dbReference type="EMBL" id="KND02119.1"/>
    </source>
</evidence>
<keyword evidence="3" id="KW-1185">Reference proteome</keyword>
<feature type="compositionally biased region" description="Basic residues" evidence="1">
    <location>
        <begin position="354"/>
        <end position="365"/>
    </location>
</feature>
<feature type="compositionally biased region" description="Acidic residues" evidence="1">
    <location>
        <begin position="317"/>
        <end position="340"/>
    </location>
</feature>
<dbReference type="GeneID" id="27686187"/>
<feature type="region of interest" description="Disordered" evidence="1">
    <location>
        <begin position="315"/>
        <end position="406"/>
    </location>
</feature>
<gene>
    <name evidence="2" type="ORF">SPPG_02614</name>
</gene>
<evidence type="ECO:0000256" key="1">
    <source>
        <dbReference type="SAM" id="MobiDB-lite"/>
    </source>
</evidence>
<dbReference type="EMBL" id="KQ257453">
    <property type="protein sequence ID" value="KND02119.1"/>
    <property type="molecule type" value="Genomic_DNA"/>
</dbReference>
<dbReference type="InParanoid" id="A0A0L0HMU8"/>
<dbReference type="Proteomes" id="UP000053201">
    <property type="component" value="Unassembled WGS sequence"/>
</dbReference>
<reference evidence="2 3" key="1">
    <citation type="submission" date="2009-08" db="EMBL/GenBank/DDBJ databases">
        <title>The Genome Sequence of Spizellomyces punctatus strain DAOM BR117.</title>
        <authorList>
            <consortium name="The Broad Institute Genome Sequencing Platform"/>
            <person name="Russ C."/>
            <person name="Cuomo C."/>
            <person name="Shea T."/>
            <person name="Young S.K."/>
            <person name="Zeng Q."/>
            <person name="Koehrsen M."/>
            <person name="Haas B."/>
            <person name="Borodovsky M."/>
            <person name="Guigo R."/>
            <person name="Alvarado L."/>
            <person name="Berlin A."/>
            <person name="Bochicchio J."/>
            <person name="Borenstein D."/>
            <person name="Chapman S."/>
            <person name="Chen Z."/>
            <person name="Engels R."/>
            <person name="Freedman E."/>
            <person name="Gellesch M."/>
            <person name="Goldberg J."/>
            <person name="Griggs A."/>
            <person name="Gujja S."/>
            <person name="Heiman D."/>
            <person name="Hepburn T."/>
            <person name="Howarth C."/>
            <person name="Jen D."/>
            <person name="Larson L."/>
            <person name="Lewis B."/>
            <person name="Mehta T."/>
            <person name="Park D."/>
            <person name="Pearson M."/>
            <person name="Roberts A."/>
            <person name="Saif S."/>
            <person name="Shenoy N."/>
            <person name="Sisk P."/>
            <person name="Stolte C."/>
            <person name="Sykes S."/>
            <person name="Thomson T."/>
            <person name="Walk T."/>
            <person name="White J."/>
            <person name="Yandava C."/>
            <person name="Burger G."/>
            <person name="Gray M.W."/>
            <person name="Holland P.W.H."/>
            <person name="King N."/>
            <person name="Lang F.B.F."/>
            <person name="Roger A.J."/>
            <person name="Ruiz-Trillo I."/>
            <person name="Lander E."/>
            <person name="Nusbaum C."/>
        </authorList>
    </citation>
    <scope>NUCLEOTIDE SEQUENCE [LARGE SCALE GENOMIC DNA]</scope>
    <source>
        <strain evidence="2 3">DAOM BR117</strain>
    </source>
</reference>
<feature type="compositionally biased region" description="Low complexity" evidence="1">
    <location>
        <begin position="1"/>
        <end position="15"/>
    </location>
</feature>
<dbReference type="RefSeq" id="XP_016610158.1">
    <property type="nucleotide sequence ID" value="XM_016750897.1"/>
</dbReference>
<sequence>MSDSVKSSKSNASFKNSRKYRRQINTNGMRLCRGFFNDTADLPAHQKVFAPSPVVEALVNRLLAPRQVLRAGSRPNLERKAPEYFGDNPVVSDHLSANLFQVVGKADSLEGNHEAEWAPLKTALLSVMNHGEVFAYVSDTHILALPEGIAGLTRPKPDVIVGYCTDDPPVEPENPYTLLADSLLPLRARCGDPDCVPFPFYVQERKSDRAAQFGCVNQLLAGLRAVMHAWELVLERQNIAVVGTTLVGYHLSLYVMGYKKVRGTGMYIAYHVGDYSILNGRDVLCLMSLMVAVREEGLRLFDLLAPIKWQDLQGLDVDGDDMPGPDPEEGGEDDESEDDDRSSKRSSRSGRSARSSKRRHKRARLHGAGGKDPVLDTTAKVQGWLSQVSQPESPGAARGAEDPFGP</sequence>
<dbReference type="OrthoDB" id="10387214at2759"/>
<dbReference type="VEuPathDB" id="FungiDB:SPPG_02614"/>
<proteinExistence type="predicted"/>
<accession>A0A0L0HMU8</accession>